<dbReference type="PROSITE" id="PS50038">
    <property type="entry name" value="FZ"/>
    <property type="match status" value="1"/>
</dbReference>
<feature type="disulfide bond" evidence="3">
    <location>
        <begin position="115"/>
        <end position="139"/>
    </location>
</feature>
<sequence>MLLPRVFYSTHLLLLLVSVPYCAAFLANWASSGGVSSNSFLQCPEIPPDMTLCSPSLSLRHSVGLRESVQADNVWIALLTSHCHPQLMKFVCSIYNPLCLQSHQIMPIQPCREFCEEVHRECISRMSMFGFTWPEHVSCAQFPREEESMCISSKRETVACSPCQTSPSRIQILKKYCQADVAVKARVISVTAFGNTSSLVVNLDRNMERLLPPPDVKPIKKANYTVDEMPSPGFLDTNDERYLSPNGVNKETAKNVASVTIKSIKQAEGLQNDISSDFKMQRPQRVNGAKRYRSRRAGAVRDNDRRPRREKRSSRLFEVDSLRRMLLQCAGCPPLVLPSAGFSRSENRWLIIGNRLPKSAGRVFTGPSMQITMLLSWQNLSAVSRQLLHAIVSIPRELLCYPNARVQMNFGSQNYPGAPYAGTPAHTPGFSSLEERFVDPGVASTVTMRWSGPGSNRAVNRWSDPTLSFPYDSYLQNDAGLVNAKNFSLLSRNQRKLERRRLRKEARKLGLPFGKYKPGVSGSPINSPKMATNRHPAIGKKGRRRGGGLGGRKGTAGRPEKDGRRMTKEERRRWRQERKRRRQRQKAVQTQHEPAMTSAAAYGQSPYVS</sequence>
<dbReference type="SMART" id="SM00063">
    <property type="entry name" value="FRI"/>
    <property type="match status" value="1"/>
</dbReference>
<dbReference type="InterPro" id="IPR036790">
    <property type="entry name" value="Frizzled_dom_sf"/>
</dbReference>
<dbReference type="Pfam" id="PF01392">
    <property type="entry name" value="Fz"/>
    <property type="match status" value="1"/>
</dbReference>
<dbReference type="PANTHER" id="PTHR11309:SF148">
    <property type="entry name" value="SECRETED FRIZZLED-RELATED PROTEIN 1"/>
    <property type="match status" value="1"/>
</dbReference>
<feature type="compositionally biased region" description="Basic residues" evidence="4">
    <location>
        <begin position="537"/>
        <end position="546"/>
    </location>
</feature>
<comment type="caution">
    <text evidence="3">Lacks conserved residue(s) required for the propagation of feature annotation.</text>
</comment>
<gene>
    <name evidence="7" type="primary">SFRP2</name>
    <name evidence="7" type="ORF">TR84714</name>
</gene>
<reference evidence="7" key="1">
    <citation type="submission" date="2016-01" db="EMBL/GenBank/DDBJ databases">
        <title>Reference transcriptome for the parasite Schistocephalus solidus: insights into the molecular evolution of parasitism.</title>
        <authorList>
            <person name="Hebert F.O."/>
            <person name="Grambauer S."/>
            <person name="Barber I."/>
            <person name="Landry C.R."/>
            <person name="Aubin-Horth N."/>
        </authorList>
    </citation>
    <scope>NUCLEOTIDE SEQUENCE</scope>
</reference>
<dbReference type="GO" id="GO:0035567">
    <property type="term" value="P:non-canonical Wnt signaling pathway"/>
    <property type="evidence" value="ECO:0007669"/>
    <property type="project" value="TreeGrafter"/>
</dbReference>
<protein>
    <submittedName>
        <fullName evidence="7">Secreted frizzled-related protein 2</fullName>
    </submittedName>
</protein>
<feature type="region of interest" description="Disordered" evidence="4">
    <location>
        <begin position="509"/>
        <end position="609"/>
    </location>
</feature>
<dbReference type="GO" id="GO:0017147">
    <property type="term" value="F:Wnt-protein binding"/>
    <property type="evidence" value="ECO:0007669"/>
    <property type="project" value="TreeGrafter"/>
</dbReference>
<keyword evidence="2 3" id="KW-1015">Disulfide bond</keyword>
<organism evidence="7">
    <name type="scientific">Schistocephalus solidus</name>
    <name type="common">Tapeworm</name>
    <dbReference type="NCBI Taxonomy" id="70667"/>
    <lineage>
        <taxon>Eukaryota</taxon>
        <taxon>Metazoa</taxon>
        <taxon>Spiralia</taxon>
        <taxon>Lophotrochozoa</taxon>
        <taxon>Platyhelminthes</taxon>
        <taxon>Cestoda</taxon>
        <taxon>Eucestoda</taxon>
        <taxon>Diphyllobothriidea</taxon>
        <taxon>Diphyllobothriidae</taxon>
        <taxon>Schistocephalus</taxon>
    </lineage>
</organism>
<feature type="compositionally biased region" description="Basic residues" evidence="4">
    <location>
        <begin position="288"/>
        <end position="298"/>
    </location>
</feature>
<evidence type="ECO:0000256" key="3">
    <source>
        <dbReference type="PROSITE-ProRule" id="PRU00090"/>
    </source>
</evidence>
<feature type="compositionally biased region" description="Basic and acidic residues" evidence="4">
    <location>
        <begin position="299"/>
        <end position="312"/>
    </location>
</feature>
<evidence type="ECO:0000256" key="2">
    <source>
        <dbReference type="ARBA" id="ARBA00023157"/>
    </source>
</evidence>
<dbReference type="InterPro" id="IPR015526">
    <property type="entry name" value="Frizzled/SFRP"/>
</dbReference>
<evidence type="ECO:0000256" key="5">
    <source>
        <dbReference type="SAM" id="SignalP"/>
    </source>
</evidence>
<keyword evidence="5" id="KW-0732">Signal</keyword>
<evidence type="ECO:0000313" key="7">
    <source>
        <dbReference type="EMBL" id="JAP45672.1"/>
    </source>
</evidence>
<accession>A0A0X3PC53</accession>
<evidence type="ECO:0000259" key="6">
    <source>
        <dbReference type="PROSITE" id="PS50038"/>
    </source>
</evidence>
<dbReference type="InterPro" id="IPR020067">
    <property type="entry name" value="Frizzled_dom"/>
</dbReference>
<dbReference type="EMBL" id="GEEE01017553">
    <property type="protein sequence ID" value="JAP45672.1"/>
    <property type="molecule type" value="Transcribed_RNA"/>
</dbReference>
<dbReference type="Gene3D" id="1.10.2000.10">
    <property type="entry name" value="Frizzled cysteine-rich domain"/>
    <property type="match status" value="1"/>
</dbReference>
<feature type="compositionally biased region" description="Basic and acidic residues" evidence="4">
    <location>
        <begin position="558"/>
        <end position="572"/>
    </location>
</feature>
<feature type="signal peptide" evidence="5">
    <location>
        <begin position="1"/>
        <end position="24"/>
    </location>
</feature>
<dbReference type="SUPFAM" id="SSF63501">
    <property type="entry name" value="Frizzled cysteine-rich domain"/>
    <property type="match status" value="1"/>
</dbReference>
<evidence type="ECO:0000256" key="1">
    <source>
        <dbReference type="ARBA" id="ARBA00022473"/>
    </source>
</evidence>
<dbReference type="PANTHER" id="PTHR11309">
    <property type="entry name" value="FRIZZLED"/>
    <property type="match status" value="1"/>
</dbReference>
<feature type="domain" description="FZ" evidence="6">
    <location>
        <begin position="17"/>
        <end position="153"/>
    </location>
</feature>
<name>A0A0X3PC53_SCHSO</name>
<feature type="chain" id="PRO_5007051037" evidence="5">
    <location>
        <begin position="25"/>
        <end position="609"/>
    </location>
</feature>
<dbReference type="GO" id="GO:0060070">
    <property type="term" value="P:canonical Wnt signaling pathway"/>
    <property type="evidence" value="ECO:0007669"/>
    <property type="project" value="TreeGrafter"/>
</dbReference>
<evidence type="ECO:0000256" key="4">
    <source>
        <dbReference type="SAM" id="MobiDB-lite"/>
    </source>
</evidence>
<keyword evidence="1" id="KW-0217">Developmental protein</keyword>
<feature type="region of interest" description="Disordered" evidence="4">
    <location>
        <begin position="281"/>
        <end position="312"/>
    </location>
</feature>
<feature type="compositionally biased region" description="Basic residues" evidence="4">
    <location>
        <begin position="573"/>
        <end position="585"/>
    </location>
</feature>
<proteinExistence type="predicted"/>
<dbReference type="AlphaFoldDB" id="A0A0X3PC53"/>
<dbReference type="GO" id="GO:0005615">
    <property type="term" value="C:extracellular space"/>
    <property type="evidence" value="ECO:0007669"/>
    <property type="project" value="TreeGrafter"/>
</dbReference>